<dbReference type="PANTHER" id="PTHR11439:SF502">
    <property type="entry name" value="SECRETED RXLR EFFECTOR PROTEIN 161-LIKE"/>
    <property type="match status" value="1"/>
</dbReference>
<proteinExistence type="predicted"/>
<organism evidence="1 2">
    <name type="scientific">Rubroshorea leprosula</name>
    <dbReference type="NCBI Taxonomy" id="152421"/>
    <lineage>
        <taxon>Eukaryota</taxon>
        <taxon>Viridiplantae</taxon>
        <taxon>Streptophyta</taxon>
        <taxon>Embryophyta</taxon>
        <taxon>Tracheophyta</taxon>
        <taxon>Spermatophyta</taxon>
        <taxon>Magnoliopsida</taxon>
        <taxon>eudicotyledons</taxon>
        <taxon>Gunneridae</taxon>
        <taxon>Pentapetalae</taxon>
        <taxon>rosids</taxon>
        <taxon>malvids</taxon>
        <taxon>Malvales</taxon>
        <taxon>Dipterocarpaceae</taxon>
        <taxon>Rubroshorea</taxon>
    </lineage>
</organism>
<protein>
    <submittedName>
        <fullName evidence="1">Uncharacterized protein</fullName>
    </submittedName>
</protein>
<keyword evidence="2" id="KW-1185">Reference proteome</keyword>
<reference evidence="1 2" key="1">
    <citation type="journal article" date="2021" name="Commun. Biol.">
        <title>The genome of Shorea leprosula (Dipterocarpaceae) highlights the ecological relevance of drought in aseasonal tropical rainforests.</title>
        <authorList>
            <person name="Ng K.K.S."/>
            <person name="Kobayashi M.J."/>
            <person name="Fawcett J.A."/>
            <person name="Hatakeyama M."/>
            <person name="Paape T."/>
            <person name="Ng C.H."/>
            <person name="Ang C.C."/>
            <person name="Tnah L.H."/>
            <person name="Lee C.T."/>
            <person name="Nishiyama T."/>
            <person name="Sese J."/>
            <person name="O'Brien M.J."/>
            <person name="Copetti D."/>
            <person name="Mohd Noor M.I."/>
            <person name="Ong R.C."/>
            <person name="Putra M."/>
            <person name="Sireger I.Z."/>
            <person name="Indrioko S."/>
            <person name="Kosugi Y."/>
            <person name="Izuno A."/>
            <person name="Isagi Y."/>
            <person name="Lee S.L."/>
            <person name="Shimizu K.K."/>
        </authorList>
    </citation>
    <scope>NUCLEOTIDE SEQUENCE [LARGE SCALE GENOMIC DNA]</scope>
    <source>
        <strain evidence="1">214</strain>
    </source>
</reference>
<sequence length="127" mass="14279">MGCKRKLEGYVYSDWAGCEDNMKSTTSYVFSFGFGAFSWISKKQDVVAQSTAEAKYVASSAATNQAIWLRKMLVDLGFNQDEACVLKIDNMSAIAIAQNPTQHGRTKHIKVKYHVIRNFIKEKEISS</sequence>
<dbReference type="EMBL" id="BPVZ01000107">
    <property type="protein sequence ID" value="GKV34753.1"/>
    <property type="molecule type" value="Genomic_DNA"/>
</dbReference>
<accession>A0AAV5LBY5</accession>
<dbReference type="Proteomes" id="UP001054252">
    <property type="component" value="Unassembled WGS sequence"/>
</dbReference>
<name>A0AAV5LBY5_9ROSI</name>
<dbReference type="PANTHER" id="PTHR11439">
    <property type="entry name" value="GAG-POL-RELATED RETROTRANSPOSON"/>
    <property type="match status" value="1"/>
</dbReference>
<dbReference type="CDD" id="cd09272">
    <property type="entry name" value="RNase_HI_RT_Ty1"/>
    <property type="match status" value="1"/>
</dbReference>
<dbReference type="AlphaFoldDB" id="A0AAV5LBY5"/>
<evidence type="ECO:0000313" key="1">
    <source>
        <dbReference type="EMBL" id="GKV34753.1"/>
    </source>
</evidence>
<evidence type="ECO:0000313" key="2">
    <source>
        <dbReference type="Proteomes" id="UP001054252"/>
    </source>
</evidence>
<comment type="caution">
    <text evidence="1">The sequence shown here is derived from an EMBL/GenBank/DDBJ whole genome shotgun (WGS) entry which is preliminary data.</text>
</comment>
<gene>
    <name evidence="1" type="ORF">SLEP1_g43098</name>
</gene>